<feature type="domain" description="PASTA" evidence="5">
    <location>
        <begin position="612"/>
        <end position="670"/>
    </location>
</feature>
<keyword evidence="4" id="KW-1133">Transmembrane helix</keyword>
<accession>A0ABT8CV61</accession>
<keyword evidence="2" id="KW-0121">Carboxypeptidase</keyword>
<dbReference type="InterPro" id="IPR001460">
    <property type="entry name" value="PCN-bd_Tpept"/>
</dbReference>
<keyword evidence="4" id="KW-0812">Transmembrane</keyword>
<keyword evidence="7" id="KW-1185">Reference proteome</keyword>
<dbReference type="CDD" id="cd06575">
    <property type="entry name" value="PASTA_Pbp2x-like_2"/>
    <property type="match status" value="1"/>
</dbReference>
<dbReference type="InterPro" id="IPR036138">
    <property type="entry name" value="PBP_dimer_sf"/>
</dbReference>
<dbReference type="Gene3D" id="3.30.450.330">
    <property type="match status" value="1"/>
</dbReference>
<evidence type="ECO:0000256" key="4">
    <source>
        <dbReference type="SAM" id="Phobius"/>
    </source>
</evidence>
<dbReference type="InterPro" id="IPR012338">
    <property type="entry name" value="Beta-lactam/transpept-like"/>
</dbReference>
<evidence type="ECO:0000313" key="7">
    <source>
        <dbReference type="Proteomes" id="UP001242368"/>
    </source>
</evidence>
<evidence type="ECO:0000256" key="1">
    <source>
        <dbReference type="ARBA" id="ARBA00004370"/>
    </source>
</evidence>
<dbReference type="RefSeq" id="WP_290364259.1">
    <property type="nucleotide sequence ID" value="NZ_JAUFQU010000001.1"/>
</dbReference>
<protein>
    <submittedName>
        <fullName evidence="6">Penicillin-binding protein</fullName>
    </submittedName>
</protein>
<dbReference type="InterPro" id="IPR050515">
    <property type="entry name" value="Beta-lactam/transpept"/>
</dbReference>
<evidence type="ECO:0000313" key="6">
    <source>
        <dbReference type="EMBL" id="MDN3708393.1"/>
    </source>
</evidence>
<name>A0ABT8CV61_9FLAO</name>
<dbReference type="SUPFAM" id="SSF54184">
    <property type="entry name" value="Penicillin-binding protein 2x (pbp-2x), c-terminal domain"/>
    <property type="match status" value="1"/>
</dbReference>
<evidence type="ECO:0000256" key="2">
    <source>
        <dbReference type="ARBA" id="ARBA00022645"/>
    </source>
</evidence>
<comment type="caution">
    <text evidence="6">The sequence shown here is derived from an EMBL/GenBank/DDBJ whole genome shotgun (WGS) entry which is preliminary data.</text>
</comment>
<dbReference type="SMART" id="SM00740">
    <property type="entry name" value="PASTA"/>
    <property type="match status" value="1"/>
</dbReference>
<dbReference type="Pfam" id="PF03717">
    <property type="entry name" value="PBP_dimer"/>
    <property type="match status" value="1"/>
</dbReference>
<proteinExistence type="predicted"/>
<dbReference type="PROSITE" id="PS51178">
    <property type="entry name" value="PASTA"/>
    <property type="match status" value="1"/>
</dbReference>
<evidence type="ECO:0000259" key="5">
    <source>
        <dbReference type="PROSITE" id="PS51178"/>
    </source>
</evidence>
<feature type="transmembrane region" description="Helical" evidence="4">
    <location>
        <begin position="12"/>
        <end position="32"/>
    </location>
</feature>
<dbReference type="EMBL" id="JAUFQU010000001">
    <property type="protein sequence ID" value="MDN3708393.1"/>
    <property type="molecule type" value="Genomic_DNA"/>
</dbReference>
<dbReference type="Pfam" id="PF03793">
    <property type="entry name" value="PASTA"/>
    <property type="match status" value="1"/>
</dbReference>
<dbReference type="InterPro" id="IPR005311">
    <property type="entry name" value="PBP_dimer"/>
</dbReference>
<dbReference type="SUPFAM" id="SSF56519">
    <property type="entry name" value="Penicillin binding protein dimerisation domain"/>
    <property type="match status" value="1"/>
</dbReference>
<dbReference type="Gene3D" id="3.40.710.10">
    <property type="entry name" value="DD-peptidase/beta-lactamase superfamily"/>
    <property type="match status" value="1"/>
</dbReference>
<evidence type="ECO:0000256" key="3">
    <source>
        <dbReference type="ARBA" id="ARBA00023136"/>
    </source>
</evidence>
<dbReference type="PANTHER" id="PTHR30627">
    <property type="entry name" value="PEPTIDOGLYCAN D,D-TRANSPEPTIDASE"/>
    <property type="match status" value="1"/>
</dbReference>
<dbReference type="SUPFAM" id="SSF56601">
    <property type="entry name" value="beta-lactamase/transpeptidase-like"/>
    <property type="match status" value="1"/>
</dbReference>
<dbReference type="Proteomes" id="UP001242368">
    <property type="component" value="Unassembled WGS sequence"/>
</dbReference>
<dbReference type="Gene3D" id="3.90.1310.10">
    <property type="entry name" value="Penicillin-binding protein 2a (Domain 2)"/>
    <property type="match status" value="1"/>
</dbReference>
<sequence>MGLTSKNEDVKIYIVFLGLVAVCFAIFIKLSLVQFKDGDKWREKADSLTVKDEKIAANRGNIYSSDGSLLATSIPKYTIYFDPFSPSDEHFEANVKGLSDSLSRFLKNKSSGEYEASFRKARAHKKRYMHIATKLSYTDYMRMRSFPMFNLGKYKGGMIIDQVNVREYPMGMIANRTIGYERKNDDGTFTRKGIEAAFTEKLTGKDGRRTVQKMSKNLWKAIGDGNEIDPVDGYDIITTIDVYIQDIAHHALLNSLEYYEADHGTVIVMETETGQIKAISNLGRGTDGKYTETVNYAVTESHEPGSTFKLASMLALLDDKKADTATIYDTKQGVVLFSGKRVVDSNRRGYGKVSLARGFELSSNTVITQAVNEAYKDNPKQFTDKLMSFGFNKPLGIDLKGEGRSYIPLPGQKGWSKIALPWMAFGYGVSVTPLQTLTLYNAVANNGKMVKPQFVREIRDVNHTVKVFETEVMNPQIVSTDALKKIQAVLKNVVVKGTGKKLYSPDFSMAGKTGTAQMNYGGGKTHGEGGMYYASSFAGYFPAENPKYSCIVVVHRPNRAKSYYGGDVAGPVFKRIAQKIFTDVPSLREIKNINKPLKNIEAEYNKYYASVKQSGSQMPDVKGLPAMDAIAILENLGLKVKTVGFGKVKNQSVVVGNTIQKNQIITLELS</sequence>
<keyword evidence="2" id="KW-0645">Protease</keyword>
<dbReference type="Pfam" id="PF00905">
    <property type="entry name" value="Transpeptidase"/>
    <property type="match status" value="1"/>
</dbReference>
<keyword evidence="2" id="KW-0378">Hydrolase</keyword>
<keyword evidence="3 4" id="KW-0472">Membrane</keyword>
<dbReference type="InterPro" id="IPR005543">
    <property type="entry name" value="PASTA_dom"/>
</dbReference>
<organism evidence="6 7">
    <name type="scientific">Paenimyroides ceti</name>
    <dbReference type="NCBI Taxonomy" id="395087"/>
    <lineage>
        <taxon>Bacteria</taxon>
        <taxon>Pseudomonadati</taxon>
        <taxon>Bacteroidota</taxon>
        <taxon>Flavobacteriia</taxon>
        <taxon>Flavobacteriales</taxon>
        <taxon>Flavobacteriaceae</taxon>
        <taxon>Paenimyroides</taxon>
    </lineage>
</organism>
<comment type="subcellular location">
    <subcellularLocation>
        <location evidence="1">Membrane</location>
    </subcellularLocation>
</comment>
<reference evidence="7" key="1">
    <citation type="journal article" date="2019" name="Int. J. Syst. Evol. Microbiol.">
        <title>The Global Catalogue of Microorganisms (GCM) 10K type strain sequencing project: providing services to taxonomists for standard genome sequencing and annotation.</title>
        <authorList>
            <consortium name="The Broad Institute Genomics Platform"/>
            <consortium name="The Broad Institute Genome Sequencing Center for Infectious Disease"/>
            <person name="Wu L."/>
            <person name="Ma J."/>
        </authorList>
    </citation>
    <scope>NUCLEOTIDE SEQUENCE [LARGE SCALE GENOMIC DNA]</scope>
    <source>
        <strain evidence="7">CECT 7184</strain>
    </source>
</reference>
<dbReference type="PANTHER" id="PTHR30627:SF1">
    <property type="entry name" value="PEPTIDOGLYCAN D,D-TRANSPEPTIDASE FTSI"/>
    <property type="match status" value="1"/>
</dbReference>
<gene>
    <name evidence="6" type="ORF">QW060_14930</name>
</gene>